<gene>
    <name evidence="1" type="ORF">NSCI0253_LOCUS5124</name>
</gene>
<sequence length="171" mass="19516">MFDTRPCCEEEDEGFWGTGAEGASLSLGEVTGLAEVPCAESLMLYEKEELALGGWLPVPEDDGRRKSVLKNLIDFGACNQPAMCQAKLHGYCEEVEHHEPLDRRTREFSALARMLEGRAFRSMRREIFGLWRDVVDDVKVQAKLDKIEQENVKLKVKLKKFVNFLAREPRI</sequence>
<name>A0A7S0ZS92_NOCSC</name>
<organism evidence="1">
    <name type="scientific">Noctiluca scintillans</name>
    <name type="common">Sea sparkle</name>
    <name type="synonym">Red tide dinoflagellate</name>
    <dbReference type="NCBI Taxonomy" id="2966"/>
    <lineage>
        <taxon>Eukaryota</taxon>
        <taxon>Sar</taxon>
        <taxon>Alveolata</taxon>
        <taxon>Dinophyceae</taxon>
        <taxon>Noctilucales</taxon>
        <taxon>Noctilucaceae</taxon>
        <taxon>Noctiluca</taxon>
    </lineage>
</organism>
<dbReference type="AlphaFoldDB" id="A0A7S0ZS92"/>
<reference evidence="1" key="1">
    <citation type="submission" date="2021-01" db="EMBL/GenBank/DDBJ databases">
        <authorList>
            <person name="Corre E."/>
            <person name="Pelletier E."/>
            <person name="Niang G."/>
            <person name="Scheremetjew M."/>
            <person name="Finn R."/>
            <person name="Kale V."/>
            <person name="Holt S."/>
            <person name="Cochrane G."/>
            <person name="Meng A."/>
            <person name="Brown T."/>
            <person name="Cohen L."/>
        </authorList>
    </citation>
    <scope>NUCLEOTIDE SEQUENCE</scope>
</reference>
<proteinExistence type="predicted"/>
<evidence type="ECO:0000313" key="1">
    <source>
        <dbReference type="EMBL" id="CAD8830778.1"/>
    </source>
</evidence>
<dbReference type="EMBL" id="HBFQ01007355">
    <property type="protein sequence ID" value="CAD8830778.1"/>
    <property type="molecule type" value="Transcribed_RNA"/>
</dbReference>
<accession>A0A7S0ZS92</accession>
<protein>
    <submittedName>
        <fullName evidence="1">Uncharacterized protein</fullName>
    </submittedName>
</protein>